<dbReference type="Proteomes" id="UP000672032">
    <property type="component" value="Chromosome 9"/>
</dbReference>
<comment type="function">
    <text evidence="6">ATP-dependent RNA helicase involved in 40S ribosomal subunit biogenesis. Required for the processing and cleavage of 35S pre-rRNA at sites A0, A1, and A2, leading to mature 18S rRNA.</text>
</comment>
<gene>
    <name evidence="14" type="ORF">DSL72_008707</name>
</gene>
<dbReference type="SMART" id="SM00487">
    <property type="entry name" value="DEXDc"/>
    <property type="match status" value="1"/>
</dbReference>
<evidence type="ECO:0000256" key="5">
    <source>
        <dbReference type="ARBA" id="ARBA00023242"/>
    </source>
</evidence>
<dbReference type="SMART" id="SM00490">
    <property type="entry name" value="HELICc"/>
    <property type="match status" value="1"/>
</dbReference>
<feature type="domain" description="Helicase ATP-binding" evidence="12">
    <location>
        <begin position="217"/>
        <end position="421"/>
    </location>
</feature>
<feature type="compositionally biased region" description="Basic and acidic residues" evidence="11">
    <location>
        <begin position="700"/>
        <end position="712"/>
    </location>
</feature>
<dbReference type="GO" id="GO:0003723">
    <property type="term" value="F:RNA binding"/>
    <property type="evidence" value="ECO:0007669"/>
    <property type="project" value="UniProtKB-UniRule"/>
</dbReference>
<feature type="compositionally biased region" description="Basic residues" evidence="11">
    <location>
        <begin position="133"/>
        <end position="145"/>
    </location>
</feature>
<keyword evidence="2 10" id="KW-0378">Hydrolase</keyword>
<feature type="compositionally biased region" description="Basic and acidic residues" evidence="11">
    <location>
        <begin position="638"/>
        <end position="651"/>
    </location>
</feature>
<dbReference type="CDD" id="cd17957">
    <property type="entry name" value="DEADc_DDX52"/>
    <property type="match status" value="1"/>
</dbReference>
<comment type="domain">
    <text evidence="10">The Q motif is unique to and characteristic of the DEAD box family of RNA helicases and controls ATP binding and hydrolysis.</text>
</comment>
<evidence type="ECO:0000256" key="7">
    <source>
        <dbReference type="ARBA" id="ARBA00024355"/>
    </source>
</evidence>
<dbReference type="InterPro" id="IPR014001">
    <property type="entry name" value="Helicase_ATP-bd"/>
</dbReference>
<dbReference type="EMBL" id="CP063413">
    <property type="protein sequence ID" value="QSZ37608.1"/>
    <property type="molecule type" value="Genomic_DNA"/>
</dbReference>
<comment type="similarity">
    <text evidence="7">Belongs to the DEAD box helicase family. DDX52/ROK1 subfamily.</text>
</comment>
<accession>A0A8A3PQ68</accession>
<dbReference type="SUPFAM" id="SSF52540">
    <property type="entry name" value="P-loop containing nucleoside triphosphate hydrolases"/>
    <property type="match status" value="1"/>
</dbReference>
<dbReference type="OrthoDB" id="360161at2759"/>
<keyword evidence="5" id="KW-0539">Nucleus</keyword>
<feature type="region of interest" description="Disordered" evidence="11">
    <location>
        <begin position="1"/>
        <end position="108"/>
    </location>
</feature>
<keyword evidence="4 10" id="KW-0694">RNA-binding</keyword>
<dbReference type="GO" id="GO:0030490">
    <property type="term" value="P:maturation of SSU-rRNA"/>
    <property type="evidence" value="ECO:0007669"/>
    <property type="project" value="InterPro"/>
</dbReference>
<evidence type="ECO:0000256" key="4">
    <source>
        <dbReference type="ARBA" id="ARBA00022884"/>
    </source>
</evidence>
<proteinExistence type="inferred from homology"/>
<dbReference type="GO" id="GO:0005524">
    <property type="term" value="F:ATP binding"/>
    <property type="evidence" value="ECO:0007669"/>
    <property type="project" value="UniProtKB-UniRule"/>
</dbReference>
<name>A0A8A3PQ68_9HELO</name>
<evidence type="ECO:0000256" key="8">
    <source>
        <dbReference type="ARBA" id="ARBA00024367"/>
    </source>
</evidence>
<dbReference type="AlphaFoldDB" id="A0A8A3PQ68"/>
<dbReference type="Pfam" id="PF00271">
    <property type="entry name" value="Helicase_C"/>
    <property type="match status" value="1"/>
</dbReference>
<comment type="function">
    <text evidence="10">RNA helicase.</text>
</comment>
<dbReference type="GO" id="GO:0003724">
    <property type="term" value="F:RNA helicase activity"/>
    <property type="evidence" value="ECO:0007669"/>
    <property type="project" value="UniProtKB-EC"/>
</dbReference>
<evidence type="ECO:0000256" key="11">
    <source>
        <dbReference type="SAM" id="MobiDB-lite"/>
    </source>
</evidence>
<dbReference type="PANTHER" id="PTHR24031">
    <property type="entry name" value="RNA HELICASE"/>
    <property type="match status" value="1"/>
</dbReference>
<dbReference type="InterPro" id="IPR011545">
    <property type="entry name" value="DEAD/DEAH_box_helicase_dom"/>
</dbReference>
<evidence type="ECO:0000256" key="9">
    <source>
        <dbReference type="ARBA" id="ARBA00047984"/>
    </source>
</evidence>
<feature type="region of interest" description="Disordered" evidence="11">
    <location>
        <begin position="638"/>
        <end position="720"/>
    </location>
</feature>
<evidence type="ECO:0000259" key="12">
    <source>
        <dbReference type="PROSITE" id="PS51192"/>
    </source>
</evidence>
<dbReference type="Gene3D" id="3.40.50.300">
    <property type="entry name" value="P-loop containing nucleotide triphosphate hydrolases"/>
    <property type="match status" value="2"/>
</dbReference>
<evidence type="ECO:0000256" key="6">
    <source>
        <dbReference type="ARBA" id="ARBA00024310"/>
    </source>
</evidence>
<dbReference type="InterPro" id="IPR001650">
    <property type="entry name" value="Helicase_C-like"/>
</dbReference>
<feature type="region of interest" description="Disordered" evidence="11">
    <location>
        <begin position="124"/>
        <end position="157"/>
    </location>
</feature>
<feature type="domain" description="Helicase C-terminal" evidence="13">
    <location>
        <begin position="471"/>
        <end position="624"/>
    </location>
</feature>
<dbReference type="Pfam" id="PF00270">
    <property type="entry name" value="DEAD"/>
    <property type="match status" value="1"/>
</dbReference>
<dbReference type="InterPro" id="IPR027417">
    <property type="entry name" value="P-loop_NTPase"/>
</dbReference>
<evidence type="ECO:0000259" key="13">
    <source>
        <dbReference type="PROSITE" id="PS51194"/>
    </source>
</evidence>
<dbReference type="PROSITE" id="PS51192">
    <property type="entry name" value="HELICASE_ATP_BIND_1"/>
    <property type="match status" value="1"/>
</dbReference>
<keyword evidence="10" id="KW-0347">Helicase</keyword>
<keyword evidence="1 10" id="KW-0547">Nucleotide-binding</keyword>
<feature type="compositionally biased region" description="Polar residues" evidence="11">
    <location>
        <begin position="8"/>
        <end position="20"/>
    </location>
</feature>
<dbReference type="PROSITE" id="PS51194">
    <property type="entry name" value="HELICASE_CTER"/>
    <property type="match status" value="1"/>
</dbReference>
<dbReference type="InterPro" id="IPR044764">
    <property type="entry name" value="DDX52/Rok1_DEADc"/>
</dbReference>
<dbReference type="EC" id="3.6.4.13" evidence="10"/>
<protein>
    <recommendedName>
        <fullName evidence="10">ATP-dependent RNA helicase</fullName>
        <ecNumber evidence="10">3.6.4.13</ecNumber>
    </recommendedName>
</protein>
<evidence type="ECO:0000313" key="15">
    <source>
        <dbReference type="Proteomes" id="UP000672032"/>
    </source>
</evidence>
<comment type="subunit">
    <text evidence="8">Interacts with the U3 snoRNA and is associated with the 90S and 40S pre-ribosomes.</text>
</comment>
<evidence type="ECO:0000256" key="1">
    <source>
        <dbReference type="ARBA" id="ARBA00022741"/>
    </source>
</evidence>
<keyword evidence="3 10" id="KW-0067">ATP-binding</keyword>
<sequence>MDILRLLSRSTKQSGPNGSQKAGGITTKLPSSGTPANPQLYHDPIPESRGQKRKRGGKSNEDDATEQGDKDLDFFSSEPATQKSKKHAPMNNAPKPAQSNPTSEPGALLDEGECRQILKSHRLKLTLLPGAKPQKKVKKSKKSKSSSKASSSKQEIKQLYPQPLTAFEDLQATYKISGRLSRNLSDQGYKIPTEVQMGSLPLLLKPSVALSGSSIDTDELSSALDLLAVAPTGSGKTLAFLIPVINEIVQRRRNSDKNHDLEAVIIAPTKELASQIVNEGKKLSIGTGVKILGMKKGMKIIPSVDTEEKQQSGDDEDDESVDGTTSASQPLTKTDILVTTPLVFLHALSLSSSDDHAPLPTVRTLVFDEADVLLDPLFRDQTLGIWNSCINPDLRVTLWSATMGSNIETLASATIHTRQERLGLEKHSNLVRLVVGLKDSAIPNITHRLIYAATEPGKLIALRQLLRPTAKTTDGAEALRPPFLVFTQTIPRAVALHAELLYDIPAEAGGSTRIAVLHSDLSDTVRDHVMTRFRNGEIWILITTDILSRGVDFKGINGVVNYDVPNSGAAYIHRVGRTGRAGREGGIAVTFYTKEDIPYVKNVANIIAASEKQAGKPASEASMQKWLLDALPTPSKEEKKKLKKYGVEARRGGVGNAKDGKDSKVGKSKSRMQISTKSGYQRKLENNRKGAIQASKRRKQENGGEDVQRVEDDGWEGIDD</sequence>
<keyword evidence="15" id="KW-1185">Reference proteome</keyword>
<evidence type="ECO:0000256" key="10">
    <source>
        <dbReference type="RuleBase" id="RU365068"/>
    </source>
</evidence>
<reference evidence="14" key="1">
    <citation type="submission" date="2020-10" db="EMBL/GenBank/DDBJ databases">
        <title>Genome Sequence of Monilinia vaccinii-corymbosi Sheds Light on Mummy Berry Disease Infection of Blueberry and Mating Type.</title>
        <authorList>
            <person name="Yow A.G."/>
            <person name="Zhang Y."/>
            <person name="Bansal K."/>
            <person name="Eacker S.M."/>
            <person name="Sullivan S."/>
            <person name="Liachko I."/>
            <person name="Cubeta M.A."/>
            <person name="Rollins J.A."/>
            <person name="Ashrafi H."/>
        </authorList>
    </citation>
    <scope>NUCLEOTIDE SEQUENCE</scope>
    <source>
        <strain evidence="14">RL-1</strain>
    </source>
</reference>
<feature type="region of interest" description="Disordered" evidence="11">
    <location>
        <begin position="303"/>
        <end position="328"/>
    </location>
</feature>
<evidence type="ECO:0000256" key="3">
    <source>
        <dbReference type="ARBA" id="ARBA00022840"/>
    </source>
</evidence>
<evidence type="ECO:0000313" key="14">
    <source>
        <dbReference type="EMBL" id="QSZ37608.1"/>
    </source>
</evidence>
<dbReference type="GO" id="GO:0016787">
    <property type="term" value="F:hydrolase activity"/>
    <property type="evidence" value="ECO:0007669"/>
    <property type="project" value="UniProtKB-KW"/>
</dbReference>
<organism evidence="14 15">
    <name type="scientific">Monilinia vaccinii-corymbosi</name>
    <dbReference type="NCBI Taxonomy" id="61207"/>
    <lineage>
        <taxon>Eukaryota</taxon>
        <taxon>Fungi</taxon>
        <taxon>Dikarya</taxon>
        <taxon>Ascomycota</taxon>
        <taxon>Pezizomycotina</taxon>
        <taxon>Leotiomycetes</taxon>
        <taxon>Helotiales</taxon>
        <taxon>Sclerotiniaceae</taxon>
        <taxon>Monilinia</taxon>
    </lineage>
</organism>
<dbReference type="CDD" id="cd18787">
    <property type="entry name" value="SF2_C_DEAD"/>
    <property type="match status" value="1"/>
</dbReference>
<evidence type="ECO:0000256" key="2">
    <source>
        <dbReference type="ARBA" id="ARBA00022801"/>
    </source>
</evidence>
<comment type="catalytic activity">
    <reaction evidence="9 10">
        <text>ATP + H2O = ADP + phosphate + H(+)</text>
        <dbReference type="Rhea" id="RHEA:13065"/>
        <dbReference type="ChEBI" id="CHEBI:15377"/>
        <dbReference type="ChEBI" id="CHEBI:15378"/>
        <dbReference type="ChEBI" id="CHEBI:30616"/>
        <dbReference type="ChEBI" id="CHEBI:43474"/>
        <dbReference type="ChEBI" id="CHEBI:456216"/>
        <dbReference type="EC" id="3.6.4.13"/>
    </reaction>
</comment>
<feature type="compositionally biased region" description="Polar residues" evidence="11">
    <location>
        <begin position="28"/>
        <end position="37"/>
    </location>
</feature>